<dbReference type="AlphaFoldDB" id="U9UHN7"/>
<dbReference type="HOGENOM" id="CLU_2428173_0_0_1"/>
<feature type="region of interest" description="Disordered" evidence="1">
    <location>
        <begin position="49"/>
        <end position="91"/>
    </location>
</feature>
<gene>
    <name evidence="2" type="ORF">GLOINDRAFT_2648</name>
</gene>
<name>U9UHN7_RHIID</name>
<evidence type="ECO:0000313" key="2">
    <source>
        <dbReference type="EMBL" id="ESA15111.1"/>
    </source>
</evidence>
<proteinExistence type="predicted"/>
<dbReference type="EMBL" id="KI282275">
    <property type="protein sequence ID" value="ESA15111.1"/>
    <property type="molecule type" value="Genomic_DNA"/>
</dbReference>
<feature type="compositionally biased region" description="Basic and acidic residues" evidence="1">
    <location>
        <begin position="70"/>
        <end position="91"/>
    </location>
</feature>
<sequence>MVTVSVGEEEVMDLVNSVTGEVSVSKEEVDLYNKFDISDVTRKIELSRGVVSSDGTDEESGSDITSIIVAKKEKSAQGGKDKKSEKSKEKE</sequence>
<accession>U9UHN7</accession>
<organism evidence="2">
    <name type="scientific">Rhizophagus irregularis (strain DAOM 181602 / DAOM 197198 / MUCL 43194)</name>
    <name type="common">Arbuscular mycorrhizal fungus</name>
    <name type="synonym">Glomus intraradices</name>
    <dbReference type="NCBI Taxonomy" id="747089"/>
    <lineage>
        <taxon>Eukaryota</taxon>
        <taxon>Fungi</taxon>
        <taxon>Fungi incertae sedis</taxon>
        <taxon>Mucoromycota</taxon>
        <taxon>Glomeromycotina</taxon>
        <taxon>Glomeromycetes</taxon>
        <taxon>Glomerales</taxon>
        <taxon>Glomeraceae</taxon>
        <taxon>Rhizophagus</taxon>
    </lineage>
</organism>
<protein>
    <submittedName>
        <fullName evidence="2">Uncharacterized protein</fullName>
    </submittedName>
</protein>
<evidence type="ECO:0000256" key="1">
    <source>
        <dbReference type="SAM" id="MobiDB-lite"/>
    </source>
</evidence>
<reference evidence="2" key="1">
    <citation type="submission" date="2013-07" db="EMBL/GenBank/DDBJ databases">
        <title>The genome of an arbuscular mycorrhizal fungus provides insights into the evolution of the oldest plant symbiosis.</title>
        <authorList>
            <consortium name="DOE Joint Genome Institute"/>
            <person name="Tisserant E."/>
            <person name="Malbreil M."/>
            <person name="Kuo A."/>
            <person name="Kohler A."/>
            <person name="Symeonidi A."/>
            <person name="Balestrini R."/>
            <person name="Charron P."/>
            <person name="Duensing N."/>
            <person name="Frei-dit-Frey N."/>
            <person name="Gianinazzi-Pearson V."/>
            <person name="Gilbert B."/>
            <person name="Handa Y."/>
            <person name="Hijri M."/>
            <person name="Kaul R."/>
            <person name="Kawaguchi M."/>
            <person name="Krajinski F."/>
            <person name="Lammers P."/>
            <person name="Lapierre D."/>
            <person name="Masclaux F.G."/>
            <person name="Murat C."/>
            <person name="Morin E."/>
            <person name="Ndikumana S."/>
            <person name="Pagni M."/>
            <person name="Petitpierre D."/>
            <person name="Requena N."/>
            <person name="Rosikiewicz P."/>
            <person name="Riley R."/>
            <person name="Saito K."/>
            <person name="San Clemente H."/>
            <person name="Shapiro H."/>
            <person name="van Tuinen D."/>
            <person name="Becard G."/>
            <person name="Bonfante P."/>
            <person name="Paszkowski U."/>
            <person name="Shachar-Hill Y."/>
            <person name="Young J.P."/>
            <person name="Sanders I.R."/>
            <person name="Henrissat B."/>
            <person name="Rensing S.A."/>
            <person name="Grigoriev I.V."/>
            <person name="Corradi N."/>
            <person name="Roux C."/>
            <person name="Martin F."/>
        </authorList>
    </citation>
    <scope>NUCLEOTIDE SEQUENCE</scope>
    <source>
        <strain evidence="2">DAOM 197198</strain>
    </source>
</reference>